<organism evidence="1 4">
    <name type="scientific">Rotaria magnacalcarata</name>
    <dbReference type="NCBI Taxonomy" id="392030"/>
    <lineage>
        <taxon>Eukaryota</taxon>
        <taxon>Metazoa</taxon>
        <taxon>Spiralia</taxon>
        <taxon>Gnathifera</taxon>
        <taxon>Rotifera</taxon>
        <taxon>Eurotatoria</taxon>
        <taxon>Bdelloidea</taxon>
        <taxon>Philodinida</taxon>
        <taxon>Philodinidae</taxon>
        <taxon>Rotaria</taxon>
    </lineage>
</organism>
<dbReference type="Proteomes" id="UP000676336">
    <property type="component" value="Unassembled WGS sequence"/>
</dbReference>
<evidence type="ECO:0000313" key="2">
    <source>
        <dbReference type="EMBL" id="CAF4307995.1"/>
    </source>
</evidence>
<reference evidence="1" key="1">
    <citation type="submission" date="2021-02" db="EMBL/GenBank/DDBJ databases">
        <authorList>
            <person name="Nowell W R."/>
        </authorList>
    </citation>
    <scope>NUCLEOTIDE SEQUENCE</scope>
</reference>
<dbReference type="EMBL" id="CAJOBI010037662">
    <property type="protein sequence ID" value="CAF4307995.1"/>
    <property type="molecule type" value="Genomic_DNA"/>
</dbReference>
<gene>
    <name evidence="1" type="ORF">BYL167_LOCUS23698</name>
    <name evidence="3" type="ORF">GIL414_LOCUS26934</name>
    <name evidence="2" type="ORF">SMN809_LOCUS26412</name>
</gene>
<evidence type="ECO:0000313" key="1">
    <source>
        <dbReference type="EMBL" id="CAF4202269.1"/>
    </source>
</evidence>
<sequence>MQANGEDINPTPDVLKKKKPWDPNVMYAKYNYENGPRSAFQHKFRTWWKTHFGQEASSVEHVHIKFTVKTNRTL</sequence>
<dbReference type="EMBL" id="CAJOBH010017888">
    <property type="protein sequence ID" value="CAF4202269.1"/>
    <property type="molecule type" value="Genomic_DNA"/>
</dbReference>
<dbReference type="EMBL" id="CAJOBJ010041081">
    <property type="protein sequence ID" value="CAF4326645.1"/>
    <property type="molecule type" value="Genomic_DNA"/>
</dbReference>
<dbReference type="AlphaFoldDB" id="A0A8S2S4N4"/>
<comment type="caution">
    <text evidence="1">The sequence shown here is derived from an EMBL/GenBank/DDBJ whole genome shotgun (WGS) entry which is preliminary data.</text>
</comment>
<dbReference type="Proteomes" id="UP000681967">
    <property type="component" value="Unassembled WGS sequence"/>
</dbReference>
<feature type="non-terminal residue" evidence="1">
    <location>
        <position position="74"/>
    </location>
</feature>
<protein>
    <submittedName>
        <fullName evidence="1">Uncharacterized protein</fullName>
    </submittedName>
</protein>
<evidence type="ECO:0000313" key="3">
    <source>
        <dbReference type="EMBL" id="CAF4326645.1"/>
    </source>
</evidence>
<proteinExistence type="predicted"/>
<dbReference type="Proteomes" id="UP000681720">
    <property type="component" value="Unassembled WGS sequence"/>
</dbReference>
<accession>A0A8S2S4N4</accession>
<name>A0A8S2S4N4_9BILA</name>
<evidence type="ECO:0000313" key="4">
    <source>
        <dbReference type="Proteomes" id="UP000681967"/>
    </source>
</evidence>